<dbReference type="RefSeq" id="WP_026333508.1">
    <property type="nucleotide sequence ID" value="NZ_FNQC01000002.1"/>
</dbReference>
<dbReference type="PROSITE" id="PS50059">
    <property type="entry name" value="FKBP_PPIASE"/>
    <property type="match status" value="1"/>
</dbReference>
<dbReference type="Proteomes" id="UP000199663">
    <property type="component" value="Unassembled WGS sequence"/>
</dbReference>
<protein>
    <recommendedName>
        <fullName evidence="4">Peptidyl-prolyl cis-trans isomerase</fullName>
        <ecNumber evidence="4">5.2.1.8</ecNumber>
    </recommendedName>
</protein>
<accession>A0A1H3M5Y6</accession>
<evidence type="ECO:0000256" key="1">
    <source>
        <dbReference type="ARBA" id="ARBA00000971"/>
    </source>
</evidence>
<dbReference type="InterPro" id="IPR001179">
    <property type="entry name" value="PPIase_FKBP_dom"/>
</dbReference>
<keyword evidence="3 4" id="KW-0413">Isomerase</keyword>
<sequence length="318" mass="35739">MNIKHSIFSVLGLAIMSVGCIETEKSDFELAVVRDDKIIKEYLTKNNIEATETQVGYYYKKEIANDLGNQIVNDDIVGIYYEIKNIEGQLIESHLDESKPPRLYSYSEGGLIPRAMNFASGLAREGETFTLYIPSYLGYQNYGYQQLVLPNSNLVVKVKYAKTYEKEELKVFEQGLIESYIEEKGLEGFVRSPDGLYVKIVNPGSAENVESKTGSVVGFTYKLIQLEGQLLLAESTNNVPFQISLGLSTNLKFLDLSLMKVNKTMEIEVIAPSHLGYGGTSQVFPYGIRKDLFEKSIINQIARPYEPLLFKATIVDVK</sequence>
<dbReference type="EC" id="5.2.1.8" evidence="4"/>
<keyword evidence="2 3" id="KW-0697">Rotamase</keyword>
<reference evidence="6 7" key="1">
    <citation type="submission" date="2016-10" db="EMBL/GenBank/DDBJ databases">
        <authorList>
            <person name="Varghese N."/>
            <person name="Submissions S."/>
        </authorList>
    </citation>
    <scope>NUCLEOTIDE SEQUENCE [LARGE SCALE GENOMIC DNA]</scope>
    <source>
        <strain evidence="6 7">DSM 17997</strain>
    </source>
</reference>
<dbReference type="GO" id="GO:0016853">
    <property type="term" value="F:isomerase activity"/>
    <property type="evidence" value="ECO:0007669"/>
    <property type="project" value="UniProtKB-KW"/>
</dbReference>
<comment type="caution">
    <text evidence="6">The sequence shown here is derived from an EMBL/GenBank/DDBJ whole genome shotgun (WGS) entry which is preliminary data.</text>
</comment>
<dbReference type="PROSITE" id="PS51257">
    <property type="entry name" value="PROKAR_LIPOPROTEIN"/>
    <property type="match status" value="1"/>
</dbReference>
<keyword evidence="7" id="KW-1185">Reference proteome</keyword>
<dbReference type="Pfam" id="PF00254">
    <property type="entry name" value="FKBP_C"/>
    <property type="match status" value="1"/>
</dbReference>
<proteinExistence type="inferred from homology"/>
<dbReference type="InterPro" id="IPR046357">
    <property type="entry name" value="PPIase_dom_sf"/>
</dbReference>
<organism evidence="6 7">
    <name type="scientific">Rhodonellum ikkaensis</name>
    <dbReference type="NCBI Taxonomy" id="336829"/>
    <lineage>
        <taxon>Bacteria</taxon>
        <taxon>Pseudomonadati</taxon>
        <taxon>Bacteroidota</taxon>
        <taxon>Cytophagia</taxon>
        <taxon>Cytophagales</taxon>
        <taxon>Cytophagaceae</taxon>
        <taxon>Rhodonellum</taxon>
    </lineage>
</organism>
<dbReference type="EMBL" id="FNQC01000002">
    <property type="protein sequence ID" value="SDY72132.1"/>
    <property type="molecule type" value="Genomic_DNA"/>
</dbReference>
<evidence type="ECO:0000313" key="7">
    <source>
        <dbReference type="Proteomes" id="UP000199663"/>
    </source>
</evidence>
<evidence type="ECO:0000256" key="3">
    <source>
        <dbReference type="PROSITE-ProRule" id="PRU00277"/>
    </source>
</evidence>
<evidence type="ECO:0000256" key="2">
    <source>
        <dbReference type="ARBA" id="ARBA00023110"/>
    </source>
</evidence>
<comment type="catalytic activity">
    <reaction evidence="1 3 4">
        <text>[protein]-peptidylproline (omega=180) = [protein]-peptidylproline (omega=0)</text>
        <dbReference type="Rhea" id="RHEA:16237"/>
        <dbReference type="Rhea" id="RHEA-COMP:10747"/>
        <dbReference type="Rhea" id="RHEA-COMP:10748"/>
        <dbReference type="ChEBI" id="CHEBI:83833"/>
        <dbReference type="ChEBI" id="CHEBI:83834"/>
        <dbReference type="EC" id="5.2.1.8"/>
    </reaction>
</comment>
<gene>
    <name evidence="6" type="ORF">SAMN05444412_102362</name>
</gene>
<comment type="similarity">
    <text evidence="4">Belongs to the FKBP-type PPIase family.</text>
</comment>
<evidence type="ECO:0000256" key="4">
    <source>
        <dbReference type="RuleBase" id="RU003915"/>
    </source>
</evidence>
<dbReference type="SUPFAM" id="SSF54534">
    <property type="entry name" value="FKBP-like"/>
    <property type="match status" value="2"/>
</dbReference>
<name>A0A1H3M5Y6_9BACT</name>
<evidence type="ECO:0000259" key="5">
    <source>
        <dbReference type="PROSITE" id="PS50059"/>
    </source>
</evidence>
<feature type="domain" description="PPIase FKBP-type" evidence="5">
    <location>
        <begin position="74"/>
        <end position="164"/>
    </location>
</feature>
<dbReference type="Gene3D" id="3.10.50.40">
    <property type="match status" value="2"/>
</dbReference>
<evidence type="ECO:0000313" key="6">
    <source>
        <dbReference type="EMBL" id="SDY72132.1"/>
    </source>
</evidence>